<evidence type="ECO:0000313" key="1">
    <source>
        <dbReference type="EMBL" id="SCZ45146.1"/>
    </source>
</evidence>
<dbReference type="CDD" id="cd09757">
    <property type="entry name" value="Cas8c_I-C"/>
    <property type="match status" value="1"/>
</dbReference>
<protein>
    <submittedName>
        <fullName evidence="1">CRISPR-associated protein Csd1</fullName>
    </submittedName>
</protein>
<dbReference type="InterPro" id="IPR010144">
    <property type="entry name" value="CRISPR-assoc_prot_Csd1-typ"/>
</dbReference>
<accession>A0A1G5P6I6</accession>
<dbReference type="NCBIfam" id="TIGR01863">
    <property type="entry name" value="cas_Csd1"/>
    <property type="match status" value="1"/>
</dbReference>
<dbReference type="STRING" id="1120955.SAMN03080610_03340"/>
<name>A0A1G5P6I6_AFIMA</name>
<dbReference type="AlphaFoldDB" id="A0A1G5P6I6"/>
<evidence type="ECO:0000313" key="2">
    <source>
        <dbReference type="Proteomes" id="UP000199347"/>
    </source>
</evidence>
<dbReference type="OrthoDB" id="9778918at2"/>
<dbReference type="Proteomes" id="UP000199347">
    <property type="component" value="Unassembled WGS sequence"/>
</dbReference>
<gene>
    <name evidence="1" type="ORF">SAMN03080610_03340</name>
</gene>
<dbReference type="EMBL" id="FMVW01000010">
    <property type="protein sequence ID" value="SCZ45146.1"/>
    <property type="molecule type" value="Genomic_DNA"/>
</dbReference>
<dbReference type="RefSeq" id="WP_092815989.1">
    <property type="nucleotide sequence ID" value="NZ_FMVW01000010.1"/>
</dbReference>
<reference evidence="1 2" key="1">
    <citation type="submission" date="2016-10" db="EMBL/GenBank/DDBJ databases">
        <authorList>
            <person name="de Groot N.N."/>
        </authorList>
    </citation>
    <scope>NUCLEOTIDE SEQUENCE [LARGE SCALE GENOMIC DNA]</scope>
    <source>
        <strain evidence="1 2">DSM 2698</strain>
    </source>
</reference>
<dbReference type="Pfam" id="PF09709">
    <property type="entry name" value="Cas_Csd1"/>
    <property type="match status" value="1"/>
</dbReference>
<organism evidence="1 2">
    <name type="scientific">Afifella marina DSM 2698</name>
    <dbReference type="NCBI Taxonomy" id="1120955"/>
    <lineage>
        <taxon>Bacteria</taxon>
        <taxon>Pseudomonadati</taxon>
        <taxon>Pseudomonadota</taxon>
        <taxon>Alphaproteobacteria</taxon>
        <taxon>Hyphomicrobiales</taxon>
        <taxon>Afifellaceae</taxon>
        <taxon>Afifella</taxon>
    </lineage>
</organism>
<keyword evidence="2" id="KW-1185">Reference proteome</keyword>
<proteinExistence type="predicted"/>
<sequence length="587" mass="63885">MTILQSLARAYERIPDAPRPGFAMQKIGLAIGLNPGGTIATVTDLREAQGKKKVARQMPVPAPVKRTVAILPNTFWDKTSYALGVTAGSGKRTVQEHQAFVDHHRKLIGATDDPGLLAFLRFLDLWQPEMFEAHFSEDLRDENVVFALEDERLQNIHLHGRPAALKILNTGDTEGGGQICLISGKRAPVARLHPAIKGVWGGQSSGGSIVSFNLDAFESYGHEQGENAPVSESAAEAYAGALNHFLQKDSGHRVQIGDASTVFWAEADDTQMAALSEKIFGAMVGGADTKASAAEDEAAAKRVGIVLEKIRAGQALKDVEPKLGEGVRFYVLGLAPNAARISVRFWLAESFGELAKNYGRYSADMRIAPPDPHGTRALWQYLSETAVLGKRENVPPNLAGEWTRAILTGTPYPLTLLNTVLMRIRSDGIINARRASMLKAILVRNFRKEKEAPVALDPDNRNKGYLLGRLFAAYEHAQTGALGRSVNATIKDKFYGAASAQPRKVFARLEAGSANHLSKIGKVRPGQRIHMERTIGEIMDLMDPNSDPFPATLSATEQALFGLGYYHQRNAFFAPKEISSEETSTDA</sequence>